<comment type="caution">
    <text evidence="2">The sequence shown here is derived from an EMBL/GenBank/DDBJ whole genome shotgun (WGS) entry which is preliminary data.</text>
</comment>
<feature type="chain" id="PRO_5047006859" description="Nuclear transport factor 2 family protein" evidence="1">
    <location>
        <begin position="25"/>
        <end position="176"/>
    </location>
</feature>
<evidence type="ECO:0000313" key="3">
    <source>
        <dbReference type="Proteomes" id="UP000599009"/>
    </source>
</evidence>
<reference evidence="3" key="1">
    <citation type="journal article" date="2019" name="Int. J. Syst. Evol. Microbiol.">
        <title>The Global Catalogue of Microorganisms (GCM) 10K type strain sequencing project: providing services to taxonomists for standard genome sequencing and annotation.</title>
        <authorList>
            <consortium name="The Broad Institute Genomics Platform"/>
            <consortium name="The Broad Institute Genome Sequencing Center for Infectious Disease"/>
            <person name="Wu L."/>
            <person name="Ma J."/>
        </authorList>
    </citation>
    <scope>NUCLEOTIDE SEQUENCE [LARGE SCALE GENOMIC DNA]</scope>
    <source>
        <strain evidence="3">CGMCC 1.8985</strain>
    </source>
</reference>
<keyword evidence="1" id="KW-0732">Signal</keyword>
<dbReference type="RefSeq" id="WP_132986775.1">
    <property type="nucleotide sequence ID" value="NZ_BMME01000001.1"/>
</dbReference>
<feature type="signal peptide" evidence="1">
    <location>
        <begin position="1"/>
        <end position="24"/>
    </location>
</feature>
<evidence type="ECO:0000313" key="2">
    <source>
        <dbReference type="EMBL" id="GGK13962.1"/>
    </source>
</evidence>
<evidence type="ECO:0000256" key="1">
    <source>
        <dbReference type="SAM" id="SignalP"/>
    </source>
</evidence>
<evidence type="ECO:0008006" key="4">
    <source>
        <dbReference type="Google" id="ProtNLM"/>
    </source>
</evidence>
<keyword evidence="3" id="KW-1185">Reference proteome</keyword>
<protein>
    <recommendedName>
        <fullName evidence="4">Nuclear transport factor 2 family protein</fullName>
    </recommendedName>
</protein>
<dbReference type="Proteomes" id="UP000599009">
    <property type="component" value="Unassembled WGS sequence"/>
</dbReference>
<dbReference type="EMBL" id="BMME01000001">
    <property type="protein sequence ID" value="GGK13962.1"/>
    <property type="molecule type" value="Genomic_DNA"/>
</dbReference>
<gene>
    <name evidence="2" type="ORF">GCM10011394_24100</name>
</gene>
<sequence>MRIHSAAFAVLALCLAASSSPVLADGDGATHEEKLTPQVRQQLAALRAATARYHDFDLATQAGGWGVPVPETLECLDSASGGMGYHFVNPGNFGVLDPTRPQALIYEPEWDGSMRLVAVEYIVIAPESAPAPVLFDRTFHWNERFQIWALHAWVWRGNPLGVFADYNPIVSCRHAF</sequence>
<name>A0ABQ2EJS5_9GAMM</name>
<organism evidence="2 3">
    <name type="scientific">Luteimonas terricola</name>
    <dbReference type="NCBI Taxonomy" id="645597"/>
    <lineage>
        <taxon>Bacteria</taxon>
        <taxon>Pseudomonadati</taxon>
        <taxon>Pseudomonadota</taxon>
        <taxon>Gammaproteobacteria</taxon>
        <taxon>Lysobacterales</taxon>
        <taxon>Lysobacteraceae</taxon>
        <taxon>Luteimonas</taxon>
    </lineage>
</organism>
<proteinExistence type="predicted"/>
<accession>A0ABQ2EJS5</accession>